<dbReference type="GO" id="GO:0034040">
    <property type="term" value="F:ATPase-coupled lipid transmembrane transporter activity"/>
    <property type="evidence" value="ECO:0007669"/>
    <property type="project" value="TreeGrafter"/>
</dbReference>
<dbReference type="PANTHER" id="PTHR24221:SF248">
    <property type="entry name" value="ABC TRANSPORTER TRANSMEMBRANE REGION"/>
    <property type="match status" value="1"/>
</dbReference>
<dbReference type="InterPro" id="IPR003593">
    <property type="entry name" value="AAA+_ATPase"/>
</dbReference>
<evidence type="ECO:0000256" key="4">
    <source>
        <dbReference type="ARBA" id="ARBA00022692"/>
    </source>
</evidence>
<dbReference type="InterPro" id="IPR017750">
    <property type="entry name" value="ATPase_T1SS"/>
</dbReference>
<keyword evidence="6" id="KW-0067">ATP-binding</keyword>
<evidence type="ECO:0000256" key="9">
    <source>
        <dbReference type="SAM" id="Phobius"/>
    </source>
</evidence>
<gene>
    <name evidence="13" type="ORF">CFH83_07780</name>
</gene>
<dbReference type="Pfam" id="PF00005">
    <property type="entry name" value="ABC_tran"/>
    <property type="match status" value="1"/>
</dbReference>
<comment type="subcellular location">
    <subcellularLocation>
        <location evidence="1">Cell membrane</location>
        <topology evidence="1">Multi-pass membrane protein</topology>
    </subcellularLocation>
</comment>
<dbReference type="SMART" id="SM00382">
    <property type="entry name" value="AAA"/>
    <property type="match status" value="1"/>
</dbReference>
<feature type="domain" description="Peptidase C39" evidence="12">
    <location>
        <begin position="4"/>
        <end position="137"/>
    </location>
</feature>
<dbReference type="InterPro" id="IPR005074">
    <property type="entry name" value="Peptidase_C39"/>
</dbReference>
<dbReference type="PANTHER" id="PTHR24221">
    <property type="entry name" value="ATP-BINDING CASSETTE SUB-FAMILY B"/>
    <property type="match status" value="1"/>
</dbReference>
<sequence>MSLQYDDKTDPLLKCLVLFTKLYHTPYSAEALTSDLPLKPGESTPELFAPNSSKGLFSRAARKAGLTSRIAHKKLSEISPLVLPAILILNGKRACILESYSKDRKQAKIILPELDESETWVDISELEKEYIGYVFYLKKEYALEKRSQKATDHTTGHWFWGTLWMSRFIYRDVILASLIINIGIIASPLFTMNVYDRVIPNDAMETMWVLASGIVLVYVLEALMKFTRSYYLETAAKKSDVIMSSIIFEKVLDMKLEARPKSVGSFANNLRDFESVRNFISSSTLTVLVDMPFLVIFLIIIWMLGGLMVAIPIFMGLLILLYTVSIKPQLQKSIEATHQASANKNSVLVESLMNLEMIKTMGANGRSQYEWEEANGHIANVSLKSKLLTASIPTVTGFLTQVTTVMLIVAGVYMIQDRLMTMGALIAIVMLTSRAMAPMGQVAALISSYQNVKSSYDTLSKIIKMPAEHPNGTEFLKRVGLKGDIEFKNVSFRYPDEDKYSLKNVSFKIKAGERVGIVGRIGSGKSTIEKIILGLYSVSEGSVLVDGVDMFQIDPIDLRKSIAYVPQDISLIKGTVRDNIIYRDPSADERMIFRAAKISGVEDFVNRHPRGFEMNVGERGEGISGGQRQSIAIARAVISDVPIILLDEPTNMMDSLTEEKVKHNLKEVLGGKTVILVTHKTSLLDLVDRLMVVEEGKIVADGPKEDVLKKLAGGK</sequence>
<evidence type="ECO:0000256" key="3">
    <source>
        <dbReference type="ARBA" id="ARBA00022475"/>
    </source>
</evidence>
<evidence type="ECO:0000313" key="13">
    <source>
        <dbReference type="EMBL" id="DAB38080.1"/>
    </source>
</evidence>
<dbReference type="FunFam" id="3.40.50.300:FF:000299">
    <property type="entry name" value="ABC transporter ATP-binding protein/permease"/>
    <property type="match status" value="1"/>
</dbReference>
<feature type="transmembrane region" description="Helical" evidence="9">
    <location>
        <begin position="207"/>
        <end position="224"/>
    </location>
</feature>
<dbReference type="Pfam" id="PF00664">
    <property type="entry name" value="ABC_membrane"/>
    <property type="match status" value="1"/>
</dbReference>
<keyword evidence="3" id="KW-1003">Cell membrane</keyword>
<accession>A0A2D3WG78</accession>
<dbReference type="PROSITE" id="PS50990">
    <property type="entry name" value="PEPTIDASE_C39"/>
    <property type="match status" value="1"/>
</dbReference>
<dbReference type="SUPFAM" id="SSF52540">
    <property type="entry name" value="P-loop containing nucleoside triphosphate hydrolases"/>
    <property type="match status" value="1"/>
</dbReference>
<dbReference type="InterPro" id="IPR036640">
    <property type="entry name" value="ABC1_TM_sf"/>
</dbReference>
<evidence type="ECO:0000259" key="12">
    <source>
        <dbReference type="PROSITE" id="PS50990"/>
    </source>
</evidence>
<dbReference type="EMBL" id="DLUI01000111">
    <property type="protein sequence ID" value="DAB38080.1"/>
    <property type="molecule type" value="Genomic_DNA"/>
</dbReference>
<dbReference type="GO" id="GO:0140359">
    <property type="term" value="F:ABC-type transporter activity"/>
    <property type="evidence" value="ECO:0007669"/>
    <property type="project" value="InterPro"/>
</dbReference>
<dbReference type="Proteomes" id="UP000228859">
    <property type="component" value="Unassembled WGS sequence"/>
</dbReference>
<keyword evidence="4 9" id="KW-0812">Transmembrane</keyword>
<reference evidence="13 14" key="1">
    <citation type="journal article" date="2017" name="Front. Microbiol.">
        <title>Comparative Genomic Analysis of the Class Epsilonproteobacteria and Proposed Reclassification to Epsilonbacteraeota (phyl. nov.).</title>
        <authorList>
            <person name="Waite D.W."/>
            <person name="Vanwonterghem I."/>
            <person name="Rinke C."/>
            <person name="Parks D.H."/>
            <person name="Zhang Y."/>
            <person name="Takai K."/>
            <person name="Sievert S.M."/>
            <person name="Simon J."/>
            <person name="Campbell B.J."/>
            <person name="Hanson T.E."/>
            <person name="Woyke T."/>
            <person name="Klotz M.G."/>
            <person name="Hugenholtz P."/>
        </authorList>
    </citation>
    <scope>NUCLEOTIDE SEQUENCE [LARGE SCALE GENOMIC DNA]</scope>
    <source>
        <strain evidence="13">UBA12443</strain>
    </source>
</reference>
<keyword evidence="7 9" id="KW-1133">Transmembrane helix</keyword>
<evidence type="ECO:0000256" key="1">
    <source>
        <dbReference type="ARBA" id="ARBA00004651"/>
    </source>
</evidence>
<evidence type="ECO:0000256" key="5">
    <source>
        <dbReference type="ARBA" id="ARBA00022741"/>
    </source>
</evidence>
<dbReference type="InterPro" id="IPR011527">
    <property type="entry name" value="ABC1_TM_dom"/>
</dbReference>
<keyword evidence="5" id="KW-0547">Nucleotide-binding</keyword>
<evidence type="ECO:0000256" key="7">
    <source>
        <dbReference type="ARBA" id="ARBA00022989"/>
    </source>
</evidence>
<feature type="domain" description="ABC transporter" evidence="10">
    <location>
        <begin position="485"/>
        <end position="715"/>
    </location>
</feature>
<dbReference type="SUPFAM" id="SSF90123">
    <property type="entry name" value="ABC transporter transmembrane region"/>
    <property type="match status" value="1"/>
</dbReference>
<proteinExistence type="predicted"/>
<dbReference type="GO" id="GO:0006508">
    <property type="term" value="P:proteolysis"/>
    <property type="evidence" value="ECO:0007669"/>
    <property type="project" value="InterPro"/>
</dbReference>
<comment type="caution">
    <text evidence="13">The sequence shown here is derived from an EMBL/GenBank/DDBJ whole genome shotgun (WGS) entry which is preliminary data.</text>
</comment>
<evidence type="ECO:0000256" key="2">
    <source>
        <dbReference type="ARBA" id="ARBA00022448"/>
    </source>
</evidence>
<dbReference type="PROSITE" id="PS50929">
    <property type="entry name" value="ABC_TM1F"/>
    <property type="match status" value="1"/>
</dbReference>
<dbReference type="GO" id="GO:0016887">
    <property type="term" value="F:ATP hydrolysis activity"/>
    <property type="evidence" value="ECO:0007669"/>
    <property type="project" value="InterPro"/>
</dbReference>
<dbReference type="GO" id="GO:0008233">
    <property type="term" value="F:peptidase activity"/>
    <property type="evidence" value="ECO:0007669"/>
    <property type="project" value="InterPro"/>
</dbReference>
<dbReference type="PROSITE" id="PS50893">
    <property type="entry name" value="ABC_TRANSPORTER_2"/>
    <property type="match status" value="1"/>
</dbReference>
<organism evidence="13 14">
    <name type="scientific">Sulfuricurvum kujiense</name>
    <dbReference type="NCBI Taxonomy" id="148813"/>
    <lineage>
        <taxon>Bacteria</taxon>
        <taxon>Pseudomonadati</taxon>
        <taxon>Campylobacterota</taxon>
        <taxon>Epsilonproteobacteria</taxon>
        <taxon>Campylobacterales</taxon>
        <taxon>Sulfurimonadaceae</taxon>
        <taxon>Sulfuricurvum</taxon>
    </lineage>
</organism>
<evidence type="ECO:0000256" key="8">
    <source>
        <dbReference type="ARBA" id="ARBA00023136"/>
    </source>
</evidence>
<protein>
    <submittedName>
        <fullName evidence="13">Type I secretion system permease/ATPase</fullName>
    </submittedName>
</protein>
<dbReference type="CDD" id="cd02421">
    <property type="entry name" value="Peptidase_C39_likeD"/>
    <property type="match status" value="1"/>
</dbReference>
<feature type="transmembrane region" description="Helical" evidence="9">
    <location>
        <begin position="279"/>
        <end position="301"/>
    </location>
</feature>
<dbReference type="GO" id="GO:0005886">
    <property type="term" value="C:plasma membrane"/>
    <property type="evidence" value="ECO:0007669"/>
    <property type="project" value="UniProtKB-SubCell"/>
</dbReference>
<dbReference type="InterPro" id="IPR039421">
    <property type="entry name" value="Type_1_exporter"/>
</dbReference>
<dbReference type="InterPro" id="IPR003439">
    <property type="entry name" value="ABC_transporter-like_ATP-bd"/>
</dbReference>
<dbReference type="RefSeq" id="WP_294896727.1">
    <property type="nucleotide sequence ID" value="NZ_DLUI01000111.1"/>
</dbReference>
<name>A0A2D3WG78_9BACT</name>
<dbReference type="NCBIfam" id="TIGR03375">
    <property type="entry name" value="type_I_sec_LssB"/>
    <property type="match status" value="1"/>
</dbReference>
<keyword evidence="2" id="KW-0813">Transport</keyword>
<dbReference type="Gene3D" id="3.90.70.10">
    <property type="entry name" value="Cysteine proteinases"/>
    <property type="match status" value="1"/>
</dbReference>
<feature type="domain" description="ABC transmembrane type-1" evidence="11">
    <location>
        <begin position="173"/>
        <end position="451"/>
    </location>
</feature>
<dbReference type="AlphaFoldDB" id="A0A2D3WG78"/>
<feature type="transmembrane region" description="Helical" evidence="9">
    <location>
        <begin position="387"/>
        <end position="413"/>
    </location>
</feature>
<feature type="transmembrane region" description="Helical" evidence="9">
    <location>
        <begin position="173"/>
        <end position="195"/>
    </location>
</feature>
<keyword evidence="8 9" id="KW-0472">Membrane</keyword>
<dbReference type="GO" id="GO:0005524">
    <property type="term" value="F:ATP binding"/>
    <property type="evidence" value="ECO:0007669"/>
    <property type="project" value="UniProtKB-KW"/>
</dbReference>
<dbReference type="CDD" id="cd18587">
    <property type="entry name" value="ABC_6TM_LapB_like"/>
    <property type="match status" value="1"/>
</dbReference>
<evidence type="ECO:0000259" key="11">
    <source>
        <dbReference type="PROSITE" id="PS50929"/>
    </source>
</evidence>
<dbReference type="InterPro" id="IPR027417">
    <property type="entry name" value="P-loop_NTPase"/>
</dbReference>
<evidence type="ECO:0000256" key="6">
    <source>
        <dbReference type="ARBA" id="ARBA00022840"/>
    </source>
</evidence>
<feature type="transmembrane region" description="Helical" evidence="9">
    <location>
        <begin position="307"/>
        <end position="324"/>
    </location>
</feature>
<dbReference type="Gene3D" id="1.20.1560.10">
    <property type="entry name" value="ABC transporter type 1, transmembrane domain"/>
    <property type="match status" value="1"/>
</dbReference>
<dbReference type="CDD" id="cd03245">
    <property type="entry name" value="ABCC_bacteriocin_exporters"/>
    <property type="match status" value="1"/>
</dbReference>
<evidence type="ECO:0000313" key="14">
    <source>
        <dbReference type="Proteomes" id="UP000228859"/>
    </source>
</evidence>
<dbReference type="Gene3D" id="3.40.50.300">
    <property type="entry name" value="P-loop containing nucleotide triphosphate hydrolases"/>
    <property type="match status" value="1"/>
</dbReference>
<evidence type="ECO:0000259" key="10">
    <source>
        <dbReference type="PROSITE" id="PS50893"/>
    </source>
</evidence>